<gene>
    <name evidence="2" type="ORF">M422DRAFT_250579</name>
</gene>
<feature type="region of interest" description="Disordered" evidence="1">
    <location>
        <begin position="1"/>
        <end position="23"/>
    </location>
</feature>
<dbReference type="HOGENOM" id="CLU_131676_0_0_1"/>
<evidence type="ECO:0000313" key="2">
    <source>
        <dbReference type="EMBL" id="KIJ45785.1"/>
    </source>
</evidence>
<organism evidence="2 3">
    <name type="scientific">Sphaerobolus stellatus (strain SS14)</name>
    <dbReference type="NCBI Taxonomy" id="990650"/>
    <lineage>
        <taxon>Eukaryota</taxon>
        <taxon>Fungi</taxon>
        <taxon>Dikarya</taxon>
        <taxon>Basidiomycota</taxon>
        <taxon>Agaricomycotina</taxon>
        <taxon>Agaricomycetes</taxon>
        <taxon>Phallomycetidae</taxon>
        <taxon>Geastrales</taxon>
        <taxon>Sphaerobolaceae</taxon>
        <taxon>Sphaerobolus</taxon>
    </lineage>
</organism>
<evidence type="ECO:0000313" key="3">
    <source>
        <dbReference type="Proteomes" id="UP000054279"/>
    </source>
</evidence>
<dbReference type="AlphaFoldDB" id="A0A0C9W2E0"/>
<feature type="region of interest" description="Disordered" evidence="1">
    <location>
        <begin position="151"/>
        <end position="174"/>
    </location>
</feature>
<protein>
    <submittedName>
        <fullName evidence="2">Uncharacterized protein</fullName>
    </submittedName>
</protein>
<dbReference type="EMBL" id="KN837110">
    <property type="protein sequence ID" value="KIJ45785.1"/>
    <property type="molecule type" value="Genomic_DNA"/>
</dbReference>
<dbReference type="Proteomes" id="UP000054279">
    <property type="component" value="Unassembled WGS sequence"/>
</dbReference>
<proteinExistence type="predicted"/>
<evidence type="ECO:0000256" key="1">
    <source>
        <dbReference type="SAM" id="MobiDB-lite"/>
    </source>
</evidence>
<reference evidence="2 3" key="1">
    <citation type="submission" date="2014-06" db="EMBL/GenBank/DDBJ databases">
        <title>Evolutionary Origins and Diversification of the Mycorrhizal Mutualists.</title>
        <authorList>
            <consortium name="DOE Joint Genome Institute"/>
            <consortium name="Mycorrhizal Genomics Consortium"/>
            <person name="Kohler A."/>
            <person name="Kuo A."/>
            <person name="Nagy L.G."/>
            <person name="Floudas D."/>
            <person name="Copeland A."/>
            <person name="Barry K.W."/>
            <person name="Cichocki N."/>
            <person name="Veneault-Fourrey C."/>
            <person name="LaButti K."/>
            <person name="Lindquist E.A."/>
            <person name="Lipzen A."/>
            <person name="Lundell T."/>
            <person name="Morin E."/>
            <person name="Murat C."/>
            <person name="Riley R."/>
            <person name="Ohm R."/>
            <person name="Sun H."/>
            <person name="Tunlid A."/>
            <person name="Henrissat B."/>
            <person name="Grigoriev I.V."/>
            <person name="Hibbett D.S."/>
            <person name="Martin F."/>
        </authorList>
    </citation>
    <scope>NUCLEOTIDE SEQUENCE [LARGE SCALE GENOMIC DNA]</scope>
    <source>
        <strain evidence="2 3">SS14</strain>
    </source>
</reference>
<accession>A0A0C9W2E0</accession>
<name>A0A0C9W2E0_SPHS4</name>
<keyword evidence="3" id="KW-1185">Reference proteome</keyword>
<sequence>MPRVPKAPKSPSAKKGGRKQVRNAKTKETVTTIVNLLQLKDNCLLQYGLAKSTIEKYTLQLSQGEEWHKNQVKLEGEGVDQCQGRPWTLDQLRMAFDLTPNEISAQVLSLFIAHMCFNIDLGKSTAEQIHAGFKWWWSQNSKCRGTWAWNEEREMDRESGDRPGSDENDQGGQE</sequence>
<feature type="compositionally biased region" description="Basic and acidic residues" evidence="1">
    <location>
        <begin position="151"/>
        <end position="165"/>
    </location>
</feature>